<keyword evidence="2" id="KW-0805">Transcription regulation</keyword>
<gene>
    <name evidence="6" type="ORF">ACFP2T_27475</name>
</gene>
<evidence type="ECO:0000256" key="2">
    <source>
        <dbReference type="ARBA" id="ARBA00023015"/>
    </source>
</evidence>
<dbReference type="Proteomes" id="UP001596203">
    <property type="component" value="Unassembled WGS sequence"/>
</dbReference>
<dbReference type="Pfam" id="PF03466">
    <property type="entry name" value="LysR_substrate"/>
    <property type="match status" value="1"/>
</dbReference>
<dbReference type="SUPFAM" id="SSF53850">
    <property type="entry name" value="Periplasmic binding protein-like II"/>
    <property type="match status" value="1"/>
</dbReference>
<keyword evidence="3" id="KW-0238">DNA-binding</keyword>
<dbReference type="InterPro" id="IPR036388">
    <property type="entry name" value="WH-like_DNA-bd_sf"/>
</dbReference>
<comment type="similarity">
    <text evidence="1">Belongs to the LysR transcriptional regulatory family.</text>
</comment>
<keyword evidence="4" id="KW-0804">Transcription</keyword>
<name>A0ABW1KDS5_9ACTN</name>
<dbReference type="InterPro" id="IPR005119">
    <property type="entry name" value="LysR_subst-bd"/>
</dbReference>
<keyword evidence="7" id="KW-1185">Reference proteome</keyword>
<dbReference type="PROSITE" id="PS50931">
    <property type="entry name" value="HTH_LYSR"/>
    <property type="match status" value="1"/>
</dbReference>
<proteinExistence type="inferred from homology"/>
<reference evidence="7" key="1">
    <citation type="journal article" date="2019" name="Int. J. Syst. Evol. Microbiol.">
        <title>The Global Catalogue of Microorganisms (GCM) 10K type strain sequencing project: providing services to taxonomists for standard genome sequencing and annotation.</title>
        <authorList>
            <consortium name="The Broad Institute Genomics Platform"/>
            <consortium name="The Broad Institute Genome Sequencing Center for Infectious Disease"/>
            <person name="Wu L."/>
            <person name="Ma J."/>
        </authorList>
    </citation>
    <scope>NUCLEOTIDE SEQUENCE [LARGE SCALE GENOMIC DNA]</scope>
    <source>
        <strain evidence="7">ZS-35-S2</strain>
    </source>
</reference>
<evidence type="ECO:0000313" key="7">
    <source>
        <dbReference type="Proteomes" id="UP001596203"/>
    </source>
</evidence>
<evidence type="ECO:0000256" key="4">
    <source>
        <dbReference type="ARBA" id="ARBA00023163"/>
    </source>
</evidence>
<accession>A0ABW1KDS5</accession>
<protein>
    <submittedName>
        <fullName evidence="6">LysR substrate-binding domain-containing protein</fullName>
    </submittedName>
</protein>
<dbReference type="SUPFAM" id="SSF46785">
    <property type="entry name" value="Winged helix' DNA-binding domain"/>
    <property type="match status" value="1"/>
</dbReference>
<dbReference type="RefSeq" id="WP_377426452.1">
    <property type="nucleotide sequence ID" value="NZ_JBHSPR010000023.1"/>
</dbReference>
<dbReference type="PANTHER" id="PTHR30537:SF3">
    <property type="entry name" value="TRANSCRIPTIONAL REGULATORY PROTEIN"/>
    <property type="match status" value="1"/>
</dbReference>
<dbReference type="Gene3D" id="3.40.190.290">
    <property type="match status" value="1"/>
</dbReference>
<evidence type="ECO:0000259" key="5">
    <source>
        <dbReference type="PROSITE" id="PS50931"/>
    </source>
</evidence>
<organism evidence="6 7">
    <name type="scientific">Plantactinospora solaniradicis</name>
    <dbReference type="NCBI Taxonomy" id="1723736"/>
    <lineage>
        <taxon>Bacteria</taxon>
        <taxon>Bacillati</taxon>
        <taxon>Actinomycetota</taxon>
        <taxon>Actinomycetes</taxon>
        <taxon>Micromonosporales</taxon>
        <taxon>Micromonosporaceae</taxon>
        <taxon>Plantactinospora</taxon>
    </lineage>
</organism>
<dbReference type="Gene3D" id="1.10.10.10">
    <property type="entry name" value="Winged helix-like DNA-binding domain superfamily/Winged helix DNA-binding domain"/>
    <property type="match status" value="1"/>
</dbReference>
<feature type="domain" description="HTH lysR-type" evidence="5">
    <location>
        <begin position="8"/>
        <end position="65"/>
    </location>
</feature>
<evidence type="ECO:0000313" key="6">
    <source>
        <dbReference type="EMBL" id="MFC6019926.1"/>
    </source>
</evidence>
<dbReference type="InterPro" id="IPR000847">
    <property type="entry name" value="LysR_HTH_N"/>
</dbReference>
<dbReference type="InterPro" id="IPR036390">
    <property type="entry name" value="WH_DNA-bd_sf"/>
</dbReference>
<comment type="caution">
    <text evidence="6">The sequence shown here is derived from an EMBL/GenBank/DDBJ whole genome shotgun (WGS) entry which is preliminary data.</text>
</comment>
<evidence type="ECO:0000256" key="3">
    <source>
        <dbReference type="ARBA" id="ARBA00023125"/>
    </source>
</evidence>
<dbReference type="Pfam" id="PF00126">
    <property type="entry name" value="HTH_1"/>
    <property type="match status" value="1"/>
</dbReference>
<dbReference type="EMBL" id="JBHSPR010000023">
    <property type="protein sequence ID" value="MFC6019926.1"/>
    <property type="molecule type" value="Genomic_DNA"/>
</dbReference>
<sequence length="313" mass="33880">MPPHSDEVNTDDLRLLLTLARTGRMVAAAAVLGIDHTTVRRRLRRLESSLGATLVEHGSDGWVLTDIGRVVVERSAPLEHVVQRVRDAVAGEEGAVHGTVRIAAPDGFGVSFVTAAVSDVVVHHPGITVELVTSTRPLSPRAPGYDMSVNVGVPRPGWVDTELLTQYALGLYASRDYLARSPRITGTEDLAEHRLIFYVDSHLTVAELDLARSFAGMRVGLSCTNVAAQVEATRRGAGIGLLPCFLAEVEPDLERVLPEQVRVLLDFSLNVRRDSLAVEAVRLVRAALHREIAKRRHELVPPPRPGGVGRVAG</sequence>
<evidence type="ECO:0000256" key="1">
    <source>
        <dbReference type="ARBA" id="ARBA00009437"/>
    </source>
</evidence>
<dbReference type="PANTHER" id="PTHR30537">
    <property type="entry name" value="HTH-TYPE TRANSCRIPTIONAL REGULATOR"/>
    <property type="match status" value="1"/>
</dbReference>
<dbReference type="InterPro" id="IPR058163">
    <property type="entry name" value="LysR-type_TF_proteobact-type"/>
</dbReference>